<reference evidence="1 2" key="2">
    <citation type="journal article" date="2022" name="Mol. Ecol. Resour.">
        <title>The genomes of chicory, endive, great burdock and yacon provide insights into Asteraceae paleo-polyploidization history and plant inulin production.</title>
        <authorList>
            <person name="Fan W."/>
            <person name="Wang S."/>
            <person name="Wang H."/>
            <person name="Wang A."/>
            <person name="Jiang F."/>
            <person name="Liu H."/>
            <person name="Zhao H."/>
            <person name="Xu D."/>
            <person name="Zhang Y."/>
        </authorList>
    </citation>
    <scope>NUCLEOTIDE SEQUENCE [LARGE SCALE GENOMIC DNA]</scope>
    <source>
        <strain evidence="2">cv. Punajuju</strain>
        <tissue evidence="1">Leaves</tissue>
    </source>
</reference>
<comment type="caution">
    <text evidence="1">The sequence shown here is derived from an EMBL/GenBank/DDBJ whole genome shotgun (WGS) entry which is preliminary data.</text>
</comment>
<protein>
    <submittedName>
        <fullName evidence="1">Uncharacterized protein</fullName>
    </submittedName>
</protein>
<gene>
    <name evidence="1" type="ORF">L2E82_39390</name>
</gene>
<name>A0ACB9AHV3_CICIN</name>
<keyword evidence="2" id="KW-1185">Reference proteome</keyword>
<sequence length="231" mass="26442">MASSRSSSSVSLMASQTLILQKPTFLHPHRPSIPHRSCNQPRVRFDIFRLFLLDTLQNRIFKESWIANQRLWMLFLNALLRVMWSWCTADCGWITGHTYVTYGPLLNGATVILYEGVPNYTDCGRCWDIVDRYKVTIFYTAPTLARLLLRRANRQQTSLPSSVLSADSMHIGVLAAAANRSPFTIFYNPRACPSEFVIPLTRYQKSVFGTQLSVGMRFGMMFETDESGKRR</sequence>
<proteinExistence type="predicted"/>
<dbReference type="Proteomes" id="UP001055811">
    <property type="component" value="Linkage Group LG07"/>
</dbReference>
<dbReference type="EMBL" id="CM042015">
    <property type="protein sequence ID" value="KAI3709624.1"/>
    <property type="molecule type" value="Genomic_DNA"/>
</dbReference>
<evidence type="ECO:0000313" key="2">
    <source>
        <dbReference type="Proteomes" id="UP001055811"/>
    </source>
</evidence>
<evidence type="ECO:0000313" key="1">
    <source>
        <dbReference type="EMBL" id="KAI3709624.1"/>
    </source>
</evidence>
<reference evidence="2" key="1">
    <citation type="journal article" date="2022" name="Mol. Ecol. Resour.">
        <title>The genomes of chicory, endive, great burdock and yacon provide insights into Asteraceae palaeo-polyploidization history and plant inulin production.</title>
        <authorList>
            <person name="Fan W."/>
            <person name="Wang S."/>
            <person name="Wang H."/>
            <person name="Wang A."/>
            <person name="Jiang F."/>
            <person name="Liu H."/>
            <person name="Zhao H."/>
            <person name="Xu D."/>
            <person name="Zhang Y."/>
        </authorList>
    </citation>
    <scope>NUCLEOTIDE SEQUENCE [LARGE SCALE GENOMIC DNA]</scope>
    <source>
        <strain evidence="2">cv. Punajuju</strain>
    </source>
</reference>
<accession>A0ACB9AHV3</accession>
<organism evidence="1 2">
    <name type="scientific">Cichorium intybus</name>
    <name type="common">Chicory</name>
    <dbReference type="NCBI Taxonomy" id="13427"/>
    <lineage>
        <taxon>Eukaryota</taxon>
        <taxon>Viridiplantae</taxon>
        <taxon>Streptophyta</taxon>
        <taxon>Embryophyta</taxon>
        <taxon>Tracheophyta</taxon>
        <taxon>Spermatophyta</taxon>
        <taxon>Magnoliopsida</taxon>
        <taxon>eudicotyledons</taxon>
        <taxon>Gunneridae</taxon>
        <taxon>Pentapetalae</taxon>
        <taxon>asterids</taxon>
        <taxon>campanulids</taxon>
        <taxon>Asterales</taxon>
        <taxon>Asteraceae</taxon>
        <taxon>Cichorioideae</taxon>
        <taxon>Cichorieae</taxon>
        <taxon>Cichoriinae</taxon>
        <taxon>Cichorium</taxon>
    </lineage>
</organism>